<name>A0ABW4JPR1_9BACL</name>
<dbReference type="RefSeq" id="WP_377945808.1">
    <property type="nucleotide sequence ID" value="NZ_JBHUCX010000099.1"/>
</dbReference>
<evidence type="ECO:0000313" key="1">
    <source>
        <dbReference type="EMBL" id="MFD1677886.1"/>
    </source>
</evidence>
<reference evidence="2" key="1">
    <citation type="journal article" date="2019" name="Int. J. Syst. Evol. Microbiol.">
        <title>The Global Catalogue of Microorganisms (GCM) 10K type strain sequencing project: providing services to taxonomists for standard genome sequencing and annotation.</title>
        <authorList>
            <consortium name="The Broad Institute Genomics Platform"/>
            <consortium name="The Broad Institute Genome Sequencing Center for Infectious Disease"/>
            <person name="Wu L."/>
            <person name="Ma J."/>
        </authorList>
    </citation>
    <scope>NUCLEOTIDE SEQUENCE [LARGE SCALE GENOMIC DNA]</scope>
    <source>
        <strain evidence="2">CGMCC 1.12286</strain>
    </source>
</reference>
<evidence type="ECO:0008006" key="3">
    <source>
        <dbReference type="Google" id="ProtNLM"/>
    </source>
</evidence>
<comment type="caution">
    <text evidence="1">The sequence shown here is derived from an EMBL/GenBank/DDBJ whole genome shotgun (WGS) entry which is preliminary data.</text>
</comment>
<keyword evidence="2" id="KW-1185">Reference proteome</keyword>
<sequence length="108" mass="12013">MADCPEVQVGHVEVSGEDYSKIQFMVDRGQNLWRLSPVRTAQIVGSTYFGLSPNDAYTLVERYIDTDSGLPNAVVRVKHGPCTFLVQLYQPEKRGAKGIWVAESITPI</sequence>
<proteinExistence type="predicted"/>
<dbReference type="EMBL" id="JBHUCX010000099">
    <property type="protein sequence ID" value="MFD1677886.1"/>
    <property type="molecule type" value="Genomic_DNA"/>
</dbReference>
<gene>
    <name evidence="1" type="ORF">ACFSB2_24790</name>
</gene>
<organism evidence="1 2">
    <name type="scientific">Alicyclobacillus fodiniaquatilis</name>
    <dbReference type="NCBI Taxonomy" id="1661150"/>
    <lineage>
        <taxon>Bacteria</taxon>
        <taxon>Bacillati</taxon>
        <taxon>Bacillota</taxon>
        <taxon>Bacilli</taxon>
        <taxon>Bacillales</taxon>
        <taxon>Alicyclobacillaceae</taxon>
        <taxon>Alicyclobacillus</taxon>
    </lineage>
</organism>
<accession>A0ABW4JPR1</accession>
<dbReference type="Proteomes" id="UP001597079">
    <property type="component" value="Unassembled WGS sequence"/>
</dbReference>
<protein>
    <recommendedName>
        <fullName evidence="3">Proteinase inhibitor I42 chagasin domain-containing protein</fullName>
    </recommendedName>
</protein>
<evidence type="ECO:0000313" key="2">
    <source>
        <dbReference type="Proteomes" id="UP001597079"/>
    </source>
</evidence>